<protein>
    <submittedName>
        <fullName evidence="3">ParA family protein</fullName>
    </submittedName>
</protein>
<dbReference type="Pfam" id="PF01656">
    <property type="entry name" value="CbiA"/>
    <property type="match status" value="1"/>
</dbReference>
<evidence type="ECO:0000256" key="1">
    <source>
        <dbReference type="SAM" id="MobiDB-lite"/>
    </source>
</evidence>
<evidence type="ECO:0000313" key="4">
    <source>
        <dbReference type="Proteomes" id="UP000824261"/>
    </source>
</evidence>
<comment type="caution">
    <text evidence="3">The sequence shown here is derived from an EMBL/GenBank/DDBJ whole genome shotgun (WGS) entry which is preliminary data.</text>
</comment>
<reference evidence="3" key="1">
    <citation type="submission" date="2020-10" db="EMBL/GenBank/DDBJ databases">
        <authorList>
            <person name="Gilroy R."/>
        </authorList>
    </citation>
    <scope>NUCLEOTIDE SEQUENCE</scope>
    <source>
        <strain evidence="3">ChiGjej1B1-2707</strain>
    </source>
</reference>
<dbReference type="AlphaFoldDB" id="A0A9D1A2C6"/>
<dbReference type="Proteomes" id="UP000824261">
    <property type="component" value="Unassembled WGS sequence"/>
</dbReference>
<reference evidence="3" key="2">
    <citation type="journal article" date="2021" name="PeerJ">
        <title>Extensive microbial diversity within the chicken gut microbiome revealed by metagenomics and culture.</title>
        <authorList>
            <person name="Gilroy R."/>
            <person name="Ravi A."/>
            <person name="Getino M."/>
            <person name="Pursley I."/>
            <person name="Horton D.L."/>
            <person name="Alikhan N.F."/>
            <person name="Baker D."/>
            <person name="Gharbi K."/>
            <person name="Hall N."/>
            <person name="Watson M."/>
            <person name="Adriaenssens E.M."/>
            <person name="Foster-Nyarko E."/>
            <person name="Jarju S."/>
            <person name="Secka A."/>
            <person name="Antonio M."/>
            <person name="Oren A."/>
            <person name="Chaudhuri R.R."/>
            <person name="La Ragione R."/>
            <person name="Hildebrand F."/>
            <person name="Pallen M.J."/>
        </authorList>
    </citation>
    <scope>NUCLEOTIDE SEQUENCE</scope>
    <source>
        <strain evidence="3">ChiGjej1B1-2707</strain>
    </source>
</reference>
<name>A0A9D1A2C6_9ACTN</name>
<dbReference type="InterPro" id="IPR002586">
    <property type="entry name" value="CobQ/CobB/MinD/ParA_Nub-bd_dom"/>
</dbReference>
<gene>
    <name evidence="3" type="ORF">IAA69_04985</name>
</gene>
<sequence>MEKERFNSAETMDETPSSETDSVGDQAERKSPTSADPALCPFLAALPPVAVVTGHYGVGKTNLTLNMAFDLAAAGFAVTVVDLDVVNPYFRSSDYAEAFAQAGIELVAPLYAGTTLDSPGLSGRVSTVVQQAYEDPTRRRVLVDAGGDDVGATALGRFSGAVQAGDHAVLFVVNERRNLTQTPGEAAAIMAEVQAKSRLSVSGVIGNTHLQTETSDQIVLEAVPFSCEVARSADVPLWALTAPRWLAGSFGDDAWRAAAEKTEYGIYPVDVRVCTPWDSAR</sequence>
<feature type="region of interest" description="Disordered" evidence="1">
    <location>
        <begin position="1"/>
        <end position="34"/>
    </location>
</feature>
<dbReference type="EMBL" id="DVGB01000059">
    <property type="protein sequence ID" value="HIR01601.1"/>
    <property type="molecule type" value="Genomic_DNA"/>
</dbReference>
<dbReference type="Gene3D" id="3.40.50.300">
    <property type="entry name" value="P-loop containing nucleotide triphosphate hydrolases"/>
    <property type="match status" value="1"/>
</dbReference>
<feature type="compositionally biased region" description="Polar residues" evidence="1">
    <location>
        <begin position="8"/>
        <end position="23"/>
    </location>
</feature>
<dbReference type="SUPFAM" id="SSF52540">
    <property type="entry name" value="P-loop containing nucleoside triphosphate hydrolases"/>
    <property type="match status" value="1"/>
</dbReference>
<proteinExistence type="predicted"/>
<accession>A0A9D1A2C6</accession>
<evidence type="ECO:0000313" key="3">
    <source>
        <dbReference type="EMBL" id="HIR01601.1"/>
    </source>
</evidence>
<evidence type="ECO:0000259" key="2">
    <source>
        <dbReference type="Pfam" id="PF01656"/>
    </source>
</evidence>
<feature type="domain" description="CobQ/CobB/MinD/ParA nucleotide binding" evidence="2">
    <location>
        <begin position="50"/>
        <end position="192"/>
    </location>
</feature>
<organism evidence="3 4">
    <name type="scientific">Candidatus Aveggerthella stercoripullorum</name>
    <dbReference type="NCBI Taxonomy" id="2840688"/>
    <lineage>
        <taxon>Bacteria</taxon>
        <taxon>Bacillati</taxon>
        <taxon>Actinomycetota</taxon>
        <taxon>Coriobacteriia</taxon>
        <taxon>Eggerthellales</taxon>
        <taxon>Eggerthellaceae</taxon>
        <taxon>Eggerthellaceae incertae sedis</taxon>
        <taxon>Candidatus Aveggerthella</taxon>
    </lineage>
</organism>
<dbReference type="InterPro" id="IPR027417">
    <property type="entry name" value="P-loop_NTPase"/>
</dbReference>